<organism evidence="1 2">
    <name type="scientific">Plasmopara halstedii</name>
    <name type="common">Downy mildew of sunflower</name>
    <dbReference type="NCBI Taxonomy" id="4781"/>
    <lineage>
        <taxon>Eukaryota</taxon>
        <taxon>Sar</taxon>
        <taxon>Stramenopiles</taxon>
        <taxon>Oomycota</taxon>
        <taxon>Peronosporomycetes</taxon>
        <taxon>Peronosporales</taxon>
        <taxon>Peronosporaceae</taxon>
        <taxon>Plasmopara</taxon>
    </lineage>
</organism>
<protein>
    <submittedName>
        <fullName evidence="1">Uncharacterized protein</fullName>
    </submittedName>
</protein>
<reference evidence="2" key="1">
    <citation type="submission" date="2014-09" db="EMBL/GenBank/DDBJ databases">
        <authorList>
            <person name="Sharma Rahul"/>
            <person name="Thines Marco"/>
        </authorList>
    </citation>
    <scope>NUCLEOTIDE SEQUENCE [LARGE SCALE GENOMIC DNA]</scope>
</reference>
<evidence type="ECO:0000313" key="1">
    <source>
        <dbReference type="EMBL" id="CEG38412.1"/>
    </source>
</evidence>
<dbReference type="Proteomes" id="UP000054928">
    <property type="component" value="Unassembled WGS sequence"/>
</dbReference>
<accession>A0A0P1AC05</accession>
<evidence type="ECO:0000313" key="2">
    <source>
        <dbReference type="Proteomes" id="UP000054928"/>
    </source>
</evidence>
<proteinExistence type="predicted"/>
<dbReference type="EMBL" id="CCYD01000321">
    <property type="protein sequence ID" value="CEG38412.1"/>
    <property type="molecule type" value="Genomic_DNA"/>
</dbReference>
<name>A0A0P1AC05_PLAHL</name>
<dbReference type="RefSeq" id="XP_024574781.1">
    <property type="nucleotide sequence ID" value="XM_024723845.1"/>
</dbReference>
<dbReference type="AlphaFoldDB" id="A0A0P1AC05"/>
<keyword evidence="2" id="KW-1185">Reference proteome</keyword>
<dbReference type="GeneID" id="36403545"/>
<sequence>MNKQIFRGSIDPLMRKGKNSFNIGDAKEVKCALAQLVSSSMYKRLMVMSIC</sequence>